<sequence length="414" mass="47505">MEPKIYLAKLSIFSQEAELLSRIHGLVLAFLFFIIGLSAGMPDDRIIPAEDVLEVIKSGKPAEFKNCTIEGDLSLKGMTIEPPVYFDQAVFRDSVDFASTTFNGDVHFGHSEFHKDANFMRSKFNGHAYFGDSEFKDNANFIFSEFNGPASFMLSEFNGSAYFWGSKFNGDAGFINDRFYRDTYFSDVVFNKDASFNGSLFKEDLIFENATFHRKLSLTRTRYDELFVRWHDIAGHLVYDDAAYMSLMKNFNGLGYFEDHDSCYFQYRKEHRAEPWPAANAGEEWLRKLIDYPLEWFYGYGTKPFNALLFSIAIVLVYALFWWRQGLGGPNDMTPSVLPGGEEWIDNDILDILGFSFTVFLSGTRLFIDPPLLPLIQGRSRFWTKWAFIFERLLGALFSILLFIAICGTIVRSS</sequence>
<keyword evidence="1" id="KW-0472">Membrane</keyword>
<dbReference type="InterPro" id="IPR001646">
    <property type="entry name" value="5peptide_repeat"/>
</dbReference>
<feature type="transmembrane region" description="Helical" evidence="1">
    <location>
        <begin position="20"/>
        <end position="39"/>
    </location>
</feature>
<organism evidence="2">
    <name type="scientific">hydrocarbon metagenome</name>
    <dbReference type="NCBI Taxonomy" id="938273"/>
    <lineage>
        <taxon>unclassified sequences</taxon>
        <taxon>metagenomes</taxon>
        <taxon>ecological metagenomes</taxon>
    </lineage>
</organism>
<protein>
    <recommendedName>
        <fullName evidence="3">Pentapeptide repeat-containing protein</fullName>
    </recommendedName>
</protein>
<comment type="caution">
    <text evidence="2">The sequence shown here is derived from an EMBL/GenBank/DDBJ whole genome shotgun (WGS) entry which is preliminary data.</text>
</comment>
<name>A0A0W8FBB5_9ZZZZ</name>
<keyword evidence="1" id="KW-0812">Transmembrane</keyword>
<evidence type="ECO:0008006" key="3">
    <source>
        <dbReference type="Google" id="ProtNLM"/>
    </source>
</evidence>
<accession>A0A0W8FBB5</accession>
<evidence type="ECO:0000313" key="2">
    <source>
        <dbReference type="EMBL" id="KUG18097.1"/>
    </source>
</evidence>
<reference evidence="2" key="1">
    <citation type="journal article" date="2015" name="Proc. Natl. Acad. Sci. U.S.A.">
        <title>Networks of energetic and metabolic interactions define dynamics in microbial communities.</title>
        <authorList>
            <person name="Embree M."/>
            <person name="Liu J.K."/>
            <person name="Al-Bassam M.M."/>
            <person name="Zengler K."/>
        </authorList>
    </citation>
    <scope>NUCLEOTIDE SEQUENCE</scope>
</reference>
<proteinExistence type="predicted"/>
<feature type="transmembrane region" description="Helical" evidence="1">
    <location>
        <begin position="349"/>
        <end position="368"/>
    </location>
</feature>
<dbReference type="AlphaFoldDB" id="A0A0W8FBB5"/>
<gene>
    <name evidence="2" type="ORF">ASZ90_012173</name>
</gene>
<evidence type="ECO:0000256" key="1">
    <source>
        <dbReference type="SAM" id="Phobius"/>
    </source>
</evidence>
<feature type="transmembrane region" description="Helical" evidence="1">
    <location>
        <begin position="305"/>
        <end position="323"/>
    </location>
</feature>
<dbReference type="Pfam" id="PF13576">
    <property type="entry name" value="Pentapeptide_3"/>
    <property type="match status" value="2"/>
</dbReference>
<feature type="transmembrane region" description="Helical" evidence="1">
    <location>
        <begin position="389"/>
        <end position="411"/>
    </location>
</feature>
<keyword evidence="1" id="KW-1133">Transmembrane helix</keyword>
<dbReference type="EMBL" id="LNQE01001402">
    <property type="protein sequence ID" value="KUG18097.1"/>
    <property type="molecule type" value="Genomic_DNA"/>
</dbReference>